<proteinExistence type="predicted"/>
<name>A0ACC0D5C6_9PEZI</name>
<gene>
    <name evidence="1" type="ORF">F4821DRAFT_97111</name>
</gene>
<dbReference type="EMBL" id="MU394304">
    <property type="protein sequence ID" value="KAI6087915.1"/>
    <property type="molecule type" value="Genomic_DNA"/>
</dbReference>
<evidence type="ECO:0000313" key="1">
    <source>
        <dbReference type="EMBL" id="KAI6087915.1"/>
    </source>
</evidence>
<protein>
    <submittedName>
        <fullName evidence="1">Uncharacterized protein</fullName>
    </submittedName>
</protein>
<accession>A0ACC0D5C6</accession>
<comment type="caution">
    <text evidence="1">The sequence shown here is derived from an EMBL/GenBank/DDBJ whole genome shotgun (WGS) entry which is preliminary data.</text>
</comment>
<organism evidence="1 2">
    <name type="scientific">Hypoxylon rubiginosum</name>
    <dbReference type="NCBI Taxonomy" id="110542"/>
    <lineage>
        <taxon>Eukaryota</taxon>
        <taxon>Fungi</taxon>
        <taxon>Dikarya</taxon>
        <taxon>Ascomycota</taxon>
        <taxon>Pezizomycotina</taxon>
        <taxon>Sordariomycetes</taxon>
        <taxon>Xylariomycetidae</taxon>
        <taxon>Xylariales</taxon>
        <taxon>Hypoxylaceae</taxon>
        <taxon>Hypoxylon</taxon>
    </lineage>
</organism>
<keyword evidence="2" id="KW-1185">Reference proteome</keyword>
<dbReference type="Proteomes" id="UP001497680">
    <property type="component" value="Unassembled WGS sequence"/>
</dbReference>
<reference evidence="1 2" key="1">
    <citation type="journal article" date="2022" name="New Phytol.">
        <title>Ecological generalism drives hyperdiversity of secondary metabolite gene clusters in xylarialean endophytes.</title>
        <authorList>
            <person name="Franco M.E.E."/>
            <person name="Wisecaver J.H."/>
            <person name="Arnold A.E."/>
            <person name="Ju Y.M."/>
            <person name="Slot J.C."/>
            <person name="Ahrendt S."/>
            <person name="Moore L.P."/>
            <person name="Eastman K.E."/>
            <person name="Scott K."/>
            <person name="Konkel Z."/>
            <person name="Mondo S.J."/>
            <person name="Kuo A."/>
            <person name="Hayes R.D."/>
            <person name="Haridas S."/>
            <person name="Andreopoulos B."/>
            <person name="Riley R."/>
            <person name="LaButti K."/>
            <person name="Pangilinan J."/>
            <person name="Lipzen A."/>
            <person name="Amirebrahimi M."/>
            <person name="Yan J."/>
            <person name="Adam C."/>
            <person name="Keymanesh K."/>
            <person name="Ng V."/>
            <person name="Louie K."/>
            <person name="Northen T."/>
            <person name="Drula E."/>
            <person name="Henrissat B."/>
            <person name="Hsieh H.M."/>
            <person name="Youens-Clark K."/>
            <person name="Lutzoni F."/>
            <person name="Miadlikowska J."/>
            <person name="Eastwood D.C."/>
            <person name="Hamelin R.C."/>
            <person name="Grigoriev I.V."/>
            <person name="U'Ren J.M."/>
        </authorList>
    </citation>
    <scope>NUCLEOTIDE SEQUENCE [LARGE SCALE GENOMIC DNA]</scope>
    <source>
        <strain evidence="1 2">ER1909</strain>
    </source>
</reference>
<evidence type="ECO:0000313" key="2">
    <source>
        <dbReference type="Proteomes" id="UP001497680"/>
    </source>
</evidence>
<sequence>MHMRATLCLYVSISKQRYEIHIWTNEKENIVPMFKRDQHGAHSRPLPLSPGRGIYAPERSATESSNYTDTFGESIRFSKPNSIVATKISEAENHFHTDSKFFFGCPGPRDSRFDKLIWAPQPAPCGPAERALEDVLREHPQVKFEGIDTSALSATVKAVLQVTNEAAFEWLNRWCQGTKLAEVFESLVVEDTNTTATAEPLFVPAEAMSSRDIGVSLAKLYCNCHAAGTRSSAIRPVDVVGIIDNCIIFCHILKDEKRINLFKEVKELVQWIPIGLSCKKLDEQRKVSQAIGHNARTTLTINKWEEARILGRAMLRYEKHRDYFKDQLLDQVKILLDATTPADIQPPQYQSPKIVIKREAVEFMELSD</sequence>